<evidence type="ECO:0000313" key="7">
    <source>
        <dbReference type="Proteomes" id="UP000030700"/>
    </source>
</evidence>
<dbReference type="InterPro" id="IPR036034">
    <property type="entry name" value="PDZ_sf"/>
</dbReference>
<dbReference type="GO" id="GO:0006508">
    <property type="term" value="P:proteolysis"/>
    <property type="evidence" value="ECO:0007669"/>
    <property type="project" value="UniProtKB-KW"/>
</dbReference>
<evidence type="ECO:0000256" key="2">
    <source>
        <dbReference type="ARBA" id="ARBA00022801"/>
    </source>
</evidence>
<feature type="signal peptide" evidence="4">
    <location>
        <begin position="1"/>
        <end position="22"/>
    </location>
</feature>
<dbReference type="SUPFAM" id="SSF50494">
    <property type="entry name" value="Trypsin-like serine proteases"/>
    <property type="match status" value="1"/>
</dbReference>
<feature type="chain" id="PRO_5006631397" evidence="4">
    <location>
        <begin position="23"/>
        <end position="499"/>
    </location>
</feature>
<evidence type="ECO:0000313" key="6">
    <source>
        <dbReference type="EMBL" id="GAK48960.1"/>
    </source>
</evidence>
<dbReference type="InterPro" id="IPR001478">
    <property type="entry name" value="PDZ"/>
</dbReference>
<dbReference type="Pfam" id="PF13180">
    <property type="entry name" value="PDZ_2"/>
    <property type="match status" value="1"/>
</dbReference>
<reference evidence="6" key="1">
    <citation type="journal article" date="2015" name="PeerJ">
        <title>First genomic representation of candidate bacterial phylum KSB3 points to enhanced environmental sensing as a trigger of wastewater bulking.</title>
        <authorList>
            <person name="Sekiguchi Y."/>
            <person name="Ohashi A."/>
            <person name="Parks D.H."/>
            <person name="Yamauchi T."/>
            <person name="Tyson G.W."/>
            <person name="Hugenholtz P."/>
        </authorList>
    </citation>
    <scope>NUCLEOTIDE SEQUENCE [LARGE SCALE GENOMIC DNA]</scope>
</reference>
<dbReference type="InterPro" id="IPR041517">
    <property type="entry name" value="DEGP_PDZ"/>
</dbReference>
<organism evidence="6">
    <name type="scientific">Candidatus Moduliflexus flocculans</name>
    <dbReference type="NCBI Taxonomy" id="1499966"/>
    <lineage>
        <taxon>Bacteria</taxon>
        <taxon>Candidatus Moduliflexota</taxon>
        <taxon>Candidatus Moduliflexia</taxon>
        <taxon>Candidatus Moduliflexales</taxon>
        <taxon>Candidatus Moduliflexaceae</taxon>
    </lineage>
</organism>
<protein>
    <submittedName>
        <fullName evidence="6">Protease, putative</fullName>
    </submittedName>
</protein>
<dbReference type="PANTHER" id="PTHR45980:SF9">
    <property type="entry name" value="PROTEASE DO-LIKE 10, MITOCHONDRIAL-RELATED"/>
    <property type="match status" value="1"/>
</dbReference>
<dbReference type="PROSITE" id="PS50106">
    <property type="entry name" value="PDZ"/>
    <property type="match status" value="1"/>
</dbReference>
<dbReference type="GO" id="GO:0004252">
    <property type="term" value="F:serine-type endopeptidase activity"/>
    <property type="evidence" value="ECO:0007669"/>
    <property type="project" value="InterPro"/>
</dbReference>
<sequence length="499" mass="55930">MKQLQIIAFLLLALLPMHISYAEPAVTPTDAGIKDAIVKIYTVADMPDYHNPWSMLGAFRAYGSGCVIDGKRILTNAHVVANETFIQVRKHGDAKRYNAAVEHISHDADLAILTVEDETFFNGITPLEFGELPETQDEVTVYGFPMGGDSLSITKGILSRLEHTYYVHSSHFLFAGQIDAAINPGNSGGPVISNGKIVGVVMQAMKGDTENIGYMVPISVVEHFFTDLKDGRYDGFPSLGVSIQTMENPDMKRKYGLSDDQTGILVNRIYPGSPAEGILQRGDVVLSVEGHPIADDGTVEFRPKERTNAMYYIDCHQIGEQVSFEIFRETKIQTITLNLSKTRSAYTVVPPEQYEEIPRYFIYGGVVFTPLTKNLLTRYGTNWMENAPDYLVAELDKPITEQRQEVVLALKVLSAEVNQGYEDVFAWIVNEVNGQTFKDFTEFYRLVMTSKEPYLVLRDEDFVELVLDRQKAEAANPKILATYRIEHDRSPDLRDASEN</sequence>
<dbReference type="Gene3D" id="2.40.10.10">
    <property type="entry name" value="Trypsin-like serine proteases"/>
    <property type="match status" value="2"/>
</dbReference>
<dbReference type="InterPro" id="IPR046449">
    <property type="entry name" value="DEGP_PDZ_sf"/>
</dbReference>
<gene>
    <name evidence="6" type="ORF">U14_00177</name>
</gene>
<evidence type="ECO:0000256" key="3">
    <source>
        <dbReference type="ARBA" id="ARBA00022825"/>
    </source>
</evidence>
<dbReference type="PANTHER" id="PTHR45980">
    <property type="match status" value="1"/>
</dbReference>
<dbReference type="InterPro" id="IPR043504">
    <property type="entry name" value="Peptidase_S1_PA_chymotrypsin"/>
</dbReference>
<evidence type="ECO:0000256" key="1">
    <source>
        <dbReference type="ARBA" id="ARBA00022670"/>
    </source>
</evidence>
<dbReference type="Gene3D" id="3.20.190.20">
    <property type="match status" value="1"/>
</dbReference>
<dbReference type="SMART" id="SM00228">
    <property type="entry name" value="PDZ"/>
    <property type="match status" value="1"/>
</dbReference>
<dbReference type="Gene3D" id="2.30.42.10">
    <property type="match status" value="1"/>
</dbReference>
<accession>A0A0S6VPR9</accession>
<dbReference type="EMBL" id="DF820455">
    <property type="protein sequence ID" value="GAK48960.1"/>
    <property type="molecule type" value="Genomic_DNA"/>
</dbReference>
<dbReference type="InterPro" id="IPR009003">
    <property type="entry name" value="Peptidase_S1_PA"/>
</dbReference>
<keyword evidence="4" id="KW-0732">Signal</keyword>
<dbReference type="SUPFAM" id="SSF50156">
    <property type="entry name" value="PDZ domain-like"/>
    <property type="match status" value="1"/>
</dbReference>
<dbReference type="STRING" id="1499966.U14_00177"/>
<feature type="domain" description="PDZ" evidence="5">
    <location>
        <begin position="225"/>
        <end position="293"/>
    </location>
</feature>
<dbReference type="PRINTS" id="PR00834">
    <property type="entry name" value="PROTEASES2C"/>
</dbReference>
<dbReference type="Pfam" id="PF17815">
    <property type="entry name" value="PDZ_3"/>
    <property type="match status" value="1"/>
</dbReference>
<proteinExistence type="predicted"/>
<dbReference type="Proteomes" id="UP000030700">
    <property type="component" value="Unassembled WGS sequence"/>
</dbReference>
<keyword evidence="3" id="KW-0720">Serine protease</keyword>
<dbReference type="AlphaFoldDB" id="A0A0S6VPR9"/>
<keyword evidence="7" id="KW-1185">Reference proteome</keyword>
<dbReference type="Pfam" id="PF13365">
    <property type="entry name" value="Trypsin_2"/>
    <property type="match status" value="1"/>
</dbReference>
<evidence type="ECO:0000256" key="4">
    <source>
        <dbReference type="SAM" id="SignalP"/>
    </source>
</evidence>
<keyword evidence="1 6" id="KW-0645">Protease</keyword>
<dbReference type="HOGENOM" id="CLU_020120_10_0_0"/>
<keyword evidence="2" id="KW-0378">Hydrolase</keyword>
<evidence type="ECO:0000259" key="5">
    <source>
        <dbReference type="PROSITE" id="PS50106"/>
    </source>
</evidence>
<name>A0A0S6VPR9_9BACT</name>
<dbReference type="InterPro" id="IPR001940">
    <property type="entry name" value="Peptidase_S1C"/>
</dbReference>